<dbReference type="EMBL" id="BLXT01003032">
    <property type="protein sequence ID" value="GFO00136.1"/>
    <property type="molecule type" value="Genomic_DNA"/>
</dbReference>
<gene>
    <name evidence="2" type="ORF">PoB_002664100</name>
</gene>
<accession>A0AAV4A044</accession>
<sequence length="109" mass="11850">MVSESTLGPFEPRERPDGGLKARDHGASTELPLTLHAWFVAVMKNRFSSSMKIFAEKIDDTCPRRCRDLSSFPSIGRGIGGPEDSAAGTEVRKEPASVWPCLCGDLGEQ</sequence>
<proteinExistence type="predicted"/>
<organism evidence="2 3">
    <name type="scientific">Plakobranchus ocellatus</name>
    <dbReference type="NCBI Taxonomy" id="259542"/>
    <lineage>
        <taxon>Eukaryota</taxon>
        <taxon>Metazoa</taxon>
        <taxon>Spiralia</taxon>
        <taxon>Lophotrochozoa</taxon>
        <taxon>Mollusca</taxon>
        <taxon>Gastropoda</taxon>
        <taxon>Heterobranchia</taxon>
        <taxon>Euthyneura</taxon>
        <taxon>Panpulmonata</taxon>
        <taxon>Sacoglossa</taxon>
        <taxon>Placobranchoidea</taxon>
        <taxon>Plakobranchidae</taxon>
        <taxon>Plakobranchus</taxon>
    </lineage>
</organism>
<evidence type="ECO:0000313" key="2">
    <source>
        <dbReference type="EMBL" id="GFO00136.1"/>
    </source>
</evidence>
<dbReference type="Proteomes" id="UP000735302">
    <property type="component" value="Unassembled WGS sequence"/>
</dbReference>
<evidence type="ECO:0000256" key="1">
    <source>
        <dbReference type="SAM" id="MobiDB-lite"/>
    </source>
</evidence>
<name>A0AAV4A044_9GAST</name>
<feature type="region of interest" description="Disordered" evidence="1">
    <location>
        <begin position="1"/>
        <end position="25"/>
    </location>
</feature>
<reference evidence="2 3" key="1">
    <citation type="journal article" date="2021" name="Elife">
        <title>Chloroplast acquisition without the gene transfer in kleptoplastic sea slugs, Plakobranchus ocellatus.</title>
        <authorList>
            <person name="Maeda T."/>
            <person name="Takahashi S."/>
            <person name="Yoshida T."/>
            <person name="Shimamura S."/>
            <person name="Takaki Y."/>
            <person name="Nagai Y."/>
            <person name="Toyoda A."/>
            <person name="Suzuki Y."/>
            <person name="Arimoto A."/>
            <person name="Ishii H."/>
            <person name="Satoh N."/>
            <person name="Nishiyama T."/>
            <person name="Hasebe M."/>
            <person name="Maruyama T."/>
            <person name="Minagawa J."/>
            <person name="Obokata J."/>
            <person name="Shigenobu S."/>
        </authorList>
    </citation>
    <scope>NUCLEOTIDE SEQUENCE [LARGE SCALE GENOMIC DNA]</scope>
</reference>
<dbReference type="AlphaFoldDB" id="A0AAV4A044"/>
<keyword evidence="3" id="KW-1185">Reference proteome</keyword>
<evidence type="ECO:0000313" key="3">
    <source>
        <dbReference type="Proteomes" id="UP000735302"/>
    </source>
</evidence>
<comment type="caution">
    <text evidence="2">The sequence shown here is derived from an EMBL/GenBank/DDBJ whole genome shotgun (WGS) entry which is preliminary data.</text>
</comment>
<protein>
    <submittedName>
        <fullName evidence="2">Uncharacterized protein</fullName>
    </submittedName>
</protein>
<feature type="compositionally biased region" description="Basic and acidic residues" evidence="1">
    <location>
        <begin position="11"/>
        <end position="25"/>
    </location>
</feature>